<reference evidence="2 3" key="1">
    <citation type="submission" date="2023-03" db="EMBL/GenBank/DDBJ databases">
        <title>Draft genome sequence of type strain Streptomyces ferralitis JCM 14344.</title>
        <authorList>
            <person name="Klaysubun C."/>
            <person name="Duangmal K."/>
        </authorList>
    </citation>
    <scope>NUCLEOTIDE SEQUENCE [LARGE SCALE GENOMIC DNA]</scope>
    <source>
        <strain evidence="2 3">JCM 14344</strain>
    </source>
</reference>
<dbReference type="Proteomes" id="UP001220022">
    <property type="component" value="Unassembled WGS sequence"/>
</dbReference>
<name>A0ABT5Z8A0_9ACTN</name>
<dbReference type="InterPro" id="IPR029058">
    <property type="entry name" value="AB_hydrolase_fold"/>
</dbReference>
<dbReference type="Pfam" id="PF00756">
    <property type="entry name" value="Esterase"/>
    <property type="match status" value="1"/>
</dbReference>
<dbReference type="PANTHER" id="PTHR48098">
    <property type="entry name" value="ENTEROCHELIN ESTERASE-RELATED"/>
    <property type="match status" value="1"/>
</dbReference>
<dbReference type="RefSeq" id="WP_275820062.1">
    <property type="nucleotide sequence ID" value="NZ_BAAANM010000029.1"/>
</dbReference>
<keyword evidence="1" id="KW-1133">Transmembrane helix</keyword>
<evidence type="ECO:0000313" key="2">
    <source>
        <dbReference type="EMBL" id="MDF2259948.1"/>
    </source>
</evidence>
<evidence type="ECO:0000256" key="1">
    <source>
        <dbReference type="SAM" id="Phobius"/>
    </source>
</evidence>
<keyword evidence="1" id="KW-0472">Membrane</keyword>
<accession>A0ABT5Z8A0</accession>
<feature type="transmembrane region" description="Helical" evidence="1">
    <location>
        <begin position="6"/>
        <end position="27"/>
    </location>
</feature>
<dbReference type="PANTHER" id="PTHR48098:SF1">
    <property type="entry name" value="DIACYLGLYCEROL ACYLTRANSFERASE_MYCOLYLTRANSFERASE AG85A"/>
    <property type="match status" value="1"/>
</dbReference>
<keyword evidence="1" id="KW-0812">Transmembrane</keyword>
<keyword evidence="3" id="KW-1185">Reference proteome</keyword>
<organism evidence="2 3">
    <name type="scientific">Streptantibioticus ferralitis</name>
    <dbReference type="NCBI Taxonomy" id="236510"/>
    <lineage>
        <taxon>Bacteria</taxon>
        <taxon>Bacillati</taxon>
        <taxon>Actinomycetota</taxon>
        <taxon>Actinomycetes</taxon>
        <taxon>Kitasatosporales</taxon>
        <taxon>Streptomycetaceae</taxon>
        <taxon>Streptantibioticus</taxon>
    </lineage>
</organism>
<proteinExistence type="predicted"/>
<dbReference type="InterPro" id="IPR000801">
    <property type="entry name" value="Esterase-like"/>
</dbReference>
<feature type="transmembrane region" description="Helical" evidence="1">
    <location>
        <begin position="39"/>
        <end position="60"/>
    </location>
</feature>
<dbReference type="Gene3D" id="3.40.50.1820">
    <property type="entry name" value="alpha/beta hydrolase"/>
    <property type="match status" value="1"/>
</dbReference>
<protein>
    <submittedName>
        <fullName evidence="2">Alpha/beta hydrolase-fold protein</fullName>
    </submittedName>
</protein>
<dbReference type="GO" id="GO:0016787">
    <property type="term" value="F:hydrolase activity"/>
    <property type="evidence" value="ECO:0007669"/>
    <property type="project" value="UniProtKB-KW"/>
</dbReference>
<sequence length="359" mass="38908">MSLTGTLFFVVLIATTVLMVLATLVLWSRIPGPQPLRWLARLVMILLCQLTAISVVAVWINTSYGLYASWADLLGTNNNANAAAMPGPPASQAKFSRSGTGILDTYFHGAHSKLSGQVIVWTPPEYDDPKNRNVKFPVLMLLHGVPGSPQSWLEHGGMPGAFQRLVDQNKAHPFILAMPVINPGSVDTDCADISGRKVATWLSADVPSLIRDKFRTLPGPQAWGVMGFSTGGYCAAQLPLEYPKVFGAGAALDPDRLSGDPSVLSNADTRRINSPTEMVRHSQADVGIFLATSKQDRFSQPFYIEQFARAAQGSKVRVKTEILASGGHNYGTWTSEFPAAFSWLSQQLSAPQQSAPQKR</sequence>
<comment type="caution">
    <text evidence="2">The sequence shown here is derived from an EMBL/GenBank/DDBJ whole genome shotgun (WGS) entry which is preliminary data.</text>
</comment>
<gene>
    <name evidence="2" type="ORF">P2L57_30755</name>
</gene>
<dbReference type="SUPFAM" id="SSF53474">
    <property type="entry name" value="alpha/beta-Hydrolases"/>
    <property type="match status" value="1"/>
</dbReference>
<keyword evidence="2" id="KW-0378">Hydrolase</keyword>
<evidence type="ECO:0000313" key="3">
    <source>
        <dbReference type="Proteomes" id="UP001220022"/>
    </source>
</evidence>
<dbReference type="InterPro" id="IPR050583">
    <property type="entry name" value="Mycobacterial_A85_antigen"/>
</dbReference>
<dbReference type="EMBL" id="JARHTQ010000027">
    <property type="protein sequence ID" value="MDF2259948.1"/>
    <property type="molecule type" value="Genomic_DNA"/>
</dbReference>